<evidence type="ECO:0000256" key="1">
    <source>
        <dbReference type="ARBA" id="ARBA00004429"/>
    </source>
</evidence>
<keyword evidence="6 18" id="KW-0645">Protease</keyword>
<evidence type="ECO:0000256" key="8">
    <source>
        <dbReference type="ARBA" id="ARBA00022691"/>
    </source>
</evidence>
<feature type="domain" description="Prepilin type IV endopeptidase peptidase" evidence="21">
    <location>
        <begin position="161"/>
        <end position="270"/>
    </location>
</feature>
<evidence type="ECO:0000256" key="4">
    <source>
        <dbReference type="ARBA" id="ARBA00022519"/>
    </source>
</evidence>
<name>A0AAJ0U3T8_9GAMM</name>
<dbReference type="GO" id="GO:0005886">
    <property type="term" value="C:plasma membrane"/>
    <property type="evidence" value="ECO:0007669"/>
    <property type="project" value="UniProtKB-SubCell"/>
</dbReference>
<evidence type="ECO:0000256" key="10">
    <source>
        <dbReference type="ARBA" id="ARBA00022801"/>
    </source>
</evidence>
<comment type="subcellular location">
    <subcellularLocation>
        <location evidence="1">Cell inner membrane</location>
        <topology evidence="1">Multi-pass membrane protein</topology>
    </subcellularLocation>
    <subcellularLocation>
        <location evidence="18">Cell membrane</location>
        <topology evidence="18">Multi-pass membrane protein</topology>
    </subcellularLocation>
</comment>
<dbReference type="PRINTS" id="PR00864">
    <property type="entry name" value="PREPILNPTASE"/>
</dbReference>
<evidence type="ECO:0000259" key="22">
    <source>
        <dbReference type="Pfam" id="PF06750"/>
    </source>
</evidence>
<dbReference type="Pfam" id="PF01478">
    <property type="entry name" value="Peptidase_A24"/>
    <property type="match status" value="1"/>
</dbReference>
<dbReference type="InterPro" id="IPR050882">
    <property type="entry name" value="Prepilin_peptidase/N-MTase"/>
</dbReference>
<keyword evidence="5 18" id="KW-0489">Methyltransferase</keyword>
<evidence type="ECO:0000256" key="18">
    <source>
        <dbReference type="RuleBase" id="RU003794"/>
    </source>
</evidence>
<dbReference type="EC" id="3.4.23.43" evidence="15 18"/>
<dbReference type="EMBL" id="NRSJ01000014">
    <property type="protein sequence ID" value="MBK1704759.1"/>
    <property type="molecule type" value="Genomic_DNA"/>
</dbReference>
<feature type="transmembrane region" description="Helical" evidence="20">
    <location>
        <begin position="129"/>
        <end position="149"/>
    </location>
</feature>
<dbReference type="GO" id="GO:0006465">
    <property type="term" value="P:signal peptide processing"/>
    <property type="evidence" value="ECO:0007669"/>
    <property type="project" value="TreeGrafter"/>
</dbReference>
<evidence type="ECO:0000256" key="17">
    <source>
        <dbReference type="RuleBase" id="RU003793"/>
    </source>
</evidence>
<evidence type="ECO:0000256" key="2">
    <source>
        <dbReference type="ARBA" id="ARBA00005801"/>
    </source>
</evidence>
<feature type="transmembrane region" description="Helical" evidence="20">
    <location>
        <begin position="155"/>
        <end position="172"/>
    </location>
</feature>
<evidence type="ECO:0000313" key="24">
    <source>
        <dbReference type="Proteomes" id="UP001296776"/>
    </source>
</evidence>
<evidence type="ECO:0000256" key="9">
    <source>
        <dbReference type="ARBA" id="ARBA00022692"/>
    </source>
</evidence>
<feature type="transmembrane region" description="Helical" evidence="20">
    <location>
        <begin position="286"/>
        <end position="305"/>
    </location>
</feature>
<keyword evidence="11 20" id="KW-1133">Transmembrane helix</keyword>
<comment type="function">
    <text evidence="18">Plays an essential role in type IV pili and type II pseudopili formation by proteolytically removing the leader sequence from substrate proteins and subsequently monomethylating the alpha-amino group of the newly exposed N-terminal phenylalanine.</text>
</comment>
<gene>
    <name evidence="23" type="ORF">CKO40_09460</name>
</gene>
<keyword evidence="24" id="KW-1185">Reference proteome</keyword>
<dbReference type="FunFam" id="1.20.120.1220:FF:000001">
    <property type="entry name" value="Type 4 prepilin-like proteins leader peptide-processing enzyme"/>
    <property type="match status" value="1"/>
</dbReference>
<reference evidence="23" key="2">
    <citation type="journal article" date="2020" name="Microorganisms">
        <title>Osmotic Adaptation and Compatible Solute Biosynthesis of Phototrophic Bacteria as Revealed from Genome Analyses.</title>
        <authorList>
            <person name="Imhoff J.F."/>
            <person name="Rahn T."/>
            <person name="Kunzel S."/>
            <person name="Keller A."/>
            <person name="Neulinger S.C."/>
        </authorList>
    </citation>
    <scope>NUCLEOTIDE SEQUENCE</scope>
    <source>
        <strain evidence="23">DSM 11080</strain>
    </source>
</reference>
<dbReference type="GO" id="GO:0032259">
    <property type="term" value="P:methylation"/>
    <property type="evidence" value="ECO:0007669"/>
    <property type="project" value="UniProtKB-KW"/>
</dbReference>
<keyword evidence="4" id="KW-0997">Cell inner membrane</keyword>
<evidence type="ECO:0000256" key="19">
    <source>
        <dbReference type="SAM" id="MobiDB-lite"/>
    </source>
</evidence>
<comment type="similarity">
    <text evidence="2 17">Belongs to the peptidase A24 family.</text>
</comment>
<feature type="transmembrane region" description="Helical" evidence="20">
    <location>
        <begin position="184"/>
        <end position="201"/>
    </location>
</feature>
<dbReference type="Gene3D" id="1.20.120.1220">
    <property type="match status" value="1"/>
</dbReference>
<evidence type="ECO:0000256" key="7">
    <source>
        <dbReference type="ARBA" id="ARBA00022679"/>
    </source>
</evidence>
<keyword evidence="8" id="KW-0949">S-adenosyl-L-methionine</keyword>
<evidence type="ECO:0000256" key="11">
    <source>
        <dbReference type="ARBA" id="ARBA00022989"/>
    </source>
</evidence>
<feature type="domain" description="Prepilin peptidase A24 N-terminal" evidence="22">
    <location>
        <begin position="23"/>
        <end position="150"/>
    </location>
</feature>
<feature type="region of interest" description="Disordered" evidence="19">
    <location>
        <begin position="61"/>
        <end position="85"/>
    </location>
</feature>
<feature type="transmembrane region" description="Helical" evidence="20">
    <location>
        <begin position="241"/>
        <end position="274"/>
    </location>
</feature>
<dbReference type="EC" id="2.1.1.-" evidence="18"/>
<dbReference type="RefSeq" id="WP_200345968.1">
    <property type="nucleotide sequence ID" value="NZ_NRSJ01000014.1"/>
</dbReference>
<proteinExistence type="inferred from homology"/>
<dbReference type="Pfam" id="PF06750">
    <property type="entry name" value="A24_N_bact"/>
    <property type="match status" value="1"/>
</dbReference>
<keyword evidence="13 18" id="KW-0511">Multifunctional enzyme</keyword>
<keyword evidence="10 18" id="KW-0378">Hydrolase</keyword>
<dbReference type="PANTHER" id="PTHR30487:SF0">
    <property type="entry name" value="PREPILIN LEADER PEPTIDASE_N-METHYLTRANSFERASE-RELATED"/>
    <property type="match status" value="1"/>
</dbReference>
<evidence type="ECO:0000256" key="6">
    <source>
        <dbReference type="ARBA" id="ARBA00022670"/>
    </source>
</evidence>
<dbReference type="PANTHER" id="PTHR30487">
    <property type="entry name" value="TYPE 4 PREPILIN-LIKE PROTEINS LEADER PEPTIDE-PROCESSING ENZYME"/>
    <property type="match status" value="1"/>
</dbReference>
<dbReference type="InterPro" id="IPR010627">
    <property type="entry name" value="Prepilin_pept_A24_N"/>
</dbReference>
<dbReference type="Proteomes" id="UP001296776">
    <property type="component" value="Unassembled WGS sequence"/>
</dbReference>
<dbReference type="GO" id="GO:0008168">
    <property type="term" value="F:methyltransferase activity"/>
    <property type="evidence" value="ECO:0007669"/>
    <property type="project" value="UniProtKB-KW"/>
</dbReference>
<keyword evidence="7 18" id="KW-0808">Transferase</keyword>
<feature type="transmembrane region" description="Helical" evidence="20">
    <location>
        <begin position="207"/>
        <end position="229"/>
    </location>
</feature>
<sequence>MMQNDLVSLLEQFPILLYTSAALIGLVVGSFLNVLILRLPRIMEQQWREECSELLATASTAPAATPPAETPPAETPPAKTKERDKPLLGLARPGSHCWACGAAIKPWDNIPVLSWLLLRGRCRACKRPIALRYPLIELLTALLSVAVVWQLGPTFAALAALILTWGLIALAVIDLDTQLLPDSLTLPLLWLGLLLSLGGTFTEPAAAIAGAAAGYLLLWLVFHAFRIATGKEGMGHGDFKLLALFGAWLGWQALAQIILLSSLAGAIVGIGLIASGRQQAGQPIPYGPFLAIAGWISLLWGNAITQSYLQWAGLA</sequence>
<evidence type="ECO:0000256" key="14">
    <source>
        <dbReference type="ARBA" id="ARBA00050401"/>
    </source>
</evidence>
<evidence type="ECO:0000256" key="3">
    <source>
        <dbReference type="ARBA" id="ARBA00022475"/>
    </source>
</evidence>
<feature type="transmembrane region" description="Helical" evidence="20">
    <location>
        <begin position="15"/>
        <end position="37"/>
    </location>
</feature>
<accession>A0AAJ0U3T8</accession>
<evidence type="ECO:0000256" key="16">
    <source>
        <dbReference type="ARBA" id="ARBA00071870"/>
    </source>
</evidence>
<evidence type="ECO:0000256" key="20">
    <source>
        <dbReference type="SAM" id="Phobius"/>
    </source>
</evidence>
<dbReference type="InterPro" id="IPR014032">
    <property type="entry name" value="Peptidase_A24A_bac"/>
</dbReference>
<keyword evidence="3" id="KW-1003">Cell membrane</keyword>
<dbReference type="GO" id="GO:0004190">
    <property type="term" value="F:aspartic-type endopeptidase activity"/>
    <property type="evidence" value="ECO:0007669"/>
    <property type="project" value="UniProtKB-EC"/>
</dbReference>
<evidence type="ECO:0000256" key="13">
    <source>
        <dbReference type="ARBA" id="ARBA00023268"/>
    </source>
</evidence>
<reference evidence="23" key="1">
    <citation type="submission" date="2017-08" db="EMBL/GenBank/DDBJ databases">
        <authorList>
            <person name="Imhoff J.F."/>
            <person name="Rahn T."/>
            <person name="Kuenzel S."/>
            <person name="Neulinger S.C."/>
        </authorList>
    </citation>
    <scope>NUCLEOTIDE SEQUENCE</scope>
    <source>
        <strain evidence="23">DSM 11080</strain>
    </source>
</reference>
<keyword evidence="12 20" id="KW-0472">Membrane</keyword>
<dbReference type="InterPro" id="IPR000045">
    <property type="entry name" value="Prepilin_IV_endopep_pep"/>
</dbReference>
<evidence type="ECO:0000313" key="23">
    <source>
        <dbReference type="EMBL" id="MBK1704759.1"/>
    </source>
</evidence>
<comment type="catalytic activity">
    <reaction evidence="14 18">
        <text>Typically cleaves a -Gly-|-Phe- bond to release an N-terminal, basic peptide of 5-8 residues from type IV prepilin, and then N-methylates the new N-terminal amino group, the methyl donor being S-adenosyl-L-methionine.</text>
        <dbReference type="EC" id="3.4.23.43"/>
    </reaction>
</comment>
<protein>
    <recommendedName>
        <fullName evidence="16 18">Prepilin leader peptidase/N-methyltransferase</fullName>
        <ecNumber evidence="18">2.1.1.-</ecNumber>
        <ecNumber evidence="15 18">3.4.23.43</ecNumber>
    </recommendedName>
</protein>
<keyword evidence="9 18" id="KW-0812">Transmembrane</keyword>
<evidence type="ECO:0000259" key="21">
    <source>
        <dbReference type="Pfam" id="PF01478"/>
    </source>
</evidence>
<organism evidence="23 24">
    <name type="scientific">Halochromatium glycolicum</name>
    <dbReference type="NCBI Taxonomy" id="85075"/>
    <lineage>
        <taxon>Bacteria</taxon>
        <taxon>Pseudomonadati</taxon>
        <taxon>Pseudomonadota</taxon>
        <taxon>Gammaproteobacteria</taxon>
        <taxon>Chromatiales</taxon>
        <taxon>Chromatiaceae</taxon>
        <taxon>Halochromatium</taxon>
    </lineage>
</organism>
<feature type="compositionally biased region" description="Pro residues" evidence="19">
    <location>
        <begin position="64"/>
        <end position="75"/>
    </location>
</feature>
<evidence type="ECO:0000256" key="5">
    <source>
        <dbReference type="ARBA" id="ARBA00022603"/>
    </source>
</evidence>
<dbReference type="AlphaFoldDB" id="A0AAJ0U3T8"/>
<evidence type="ECO:0000256" key="15">
    <source>
        <dbReference type="ARBA" id="ARBA00067082"/>
    </source>
</evidence>
<evidence type="ECO:0000256" key="12">
    <source>
        <dbReference type="ARBA" id="ARBA00023136"/>
    </source>
</evidence>
<comment type="caution">
    <text evidence="23">The sequence shown here is derived from an EMBL/GenBank/DDBJ whole genome shotgun (WGS) entry which is preliminary data.</text>
</comment>